<evidence type="ECO:0000256" key="1">
    <source>
        <dbReference type="ARBA" id="ARBA00005446"/>
    </source>
</evidence>
<dbReference type="AlphaFoldDB" id="A0A6G0W8R1"/>
<dbReference type="SUPFAM" id="SSF47819">
    <property type="entry name" value="HRDC-like"/>
    <property type="match status" value="1"/>
</dbReference>
<dbReference type="PROSITE" id="PS51194">
    <property type="entry name" value="HELICASE_CTER"/>
    <property type="match status" value="1"/>
</dbReference>
<dbReference type="GO" id="GO:0009378">
    <property type="term" value="F:four-way junction helicase activity"/>
    <property type="evidence" value="ECO:0007669"/>
    <property type="project" value="TreeGrafter"/>
</dbReference>
<evidence type="ECO:0000256" key="10">
    <source>
        <dbReference type="ARBA" id="ARBA00034808"/>
    </source>
</evidence>
<dbReference type="EMBL" id="VJMJ01000331">
    <property type="protein sequence ID" value="KAF0722541.1"/>
    <property type="molecule type" value="Genomic_DNA"/>
</dbReference>
<protein>
    <recommendedName>
        <fullName evidence="10">DNA 3'-5' helicase</fullName>
        <ecNumber evidence="10">5.6.2.4</ecNumber>
    </recommendedName>
</protein>
<dbReference type="InterPro" id="IPR044876">
    <property type="entry name" value="HRDC_dom_sf"/>
</dbReference>
<dbReference type="InterPro" id="IPR010997">
    <property type="entry name" value="HRDC-like_sf"/>
</dbReference>
<dbReference type="EC" id="5.6.2.4" evidence="10"/>
<dbReference type="VEuPathDB" id="FungiDB:AeMF1_019051"/>
<keyword evidence="6" id="KW-0238">DNA-binding</keyword>
<evidence type="ECO:0000256" key="7">
    <source>
        <dbReference type="ARBA" id="ARBA00023235"/>
    </source>
</evidence>
<keyword evidence="3" id="KW-0378">Hydrolase</keyword>
<dbReference type="SUPFAM" id="SSF52540">
    <property type="entry name" value="P-loop containing nucleoside triphosphate hydrolases"/>
    <property type="match status" value="1"/>
</dbReference>
<keyword evidence="8" id="KW-0539">Nucleus</keyword>
<dbReference type="PANTHER" id="PTHR13710">
    <property type="entry name" value="DNA HELICASE RECQ FAMILY MEMBER"/>
    <property type="match status" value="1"/>
</dbReference>
<dbReference type="NCBIfam" id="TIGR00614">
    <property type="entry name" value="recQ_fam"/>
    <property type="match status" value="1"/>
</dbReference>
<dbReference type="GO" id="GO:0003677">
    <property type="term" value="F:DNA binding"/>
    <property type="evidence" value="ECO:0007669"/>
    <property type="project" value="UniProtKB-KW"/>
</dbReference>
<dbReference type="InterPro" id="IPR027417">
    <property type="entry name" value="P-loop_NTPase"/>
</dbReference>
<comment type="similarity">
    <text evidence="1">Belongs to the helicase family. RecQ subfamily.</text>
</comment>
<comment type="catalytic activity">
    <reaction evidence="9">
        <text>Couples ATP hydrolysis with the unwinding of duplex DNA by translocating in the 3'-5' direction.</text>
        <dbReference type="EC" id="5.6.2.4"/>
    </reaction>
</comment>
<dbReference type="Pfam" id="PF00271">
    <property type="entry name" value="Helicase_C"/>
    <property type="match status" value="1"/>
</dbReference>
<dbReference type="InterPro" id="IPR004589">
    <property type="entry name" value="DNA_helicase_ATP-dep_RecQ"/>
</dbReference>
<feature type="domain" description="Helicase C-terminal" evidence="12">
    <location>
        <begin position="250"/>
        <end position="394"/>
    </location>
</feature>
<dbReference type="SMART" id="SM00487">
    <property type="entry name" value="DEXDc"/>
    <property type="match status" value="1"/>
</dbReference>
<accession>A0A6G0W8R1</accession>
<evidence type="ECO:0000256" key="4">
    <source>
        <dbReference type="ARBA" id="ARBA00022806"/>
    </source>
</evidence>
<evidence type="ECO:0000313" key="13">
    <source>
        <dbReference type="EMBL" id="KAF0722541.1"/>
    </source>
</evidence>
<keyword evidence="7" id="KW-0413">Isomerase</keyword>
<dbReference type="GO" id="GO:0000724">
    <property type="term" value="P:double-strand break repair via homologous recombination"/>
    <property type="evidence" value="ECO:0007669"/>
    <property type="project" value="TreeGrafter"/>
</dbReference>
<dbReference type="GO" id="GO:0005737">
    <property type="term" value="C:cytoplasm"/>
    <property type="evidence" value="ECO:0007669"/>
    <property type="project" value="TreeGrafter"/>
</dbReference>
<dbReference type="GO" id="GO:0043138">
    <property type="term" value="F:3'-5' DNA helicase activity"/>
    <property type="evidence" value="ECO:0007669"/>
    <property type="project" value="UniProtKB-EC"/>
</dbReference>
<dbReference type="Pfam" id="PF00270">
    <property type="entry name" value="DEAD"/>
    <property type="match status" value="1"/>
</dbReference>
<dbReference type="Proteomes" id="UP000481153">
    <property type="component" value="Unassembled WGS sequence"/>
</dbReference>
<evidence type="ECO:0000256" key="6">
    <source>
        <dbReference type="ARBA" id="ARBA00023125"/>
    </source>
</evidence>
<keyword evidence="2" id="KW-0547">Nucleotide-binding</keyword>
<evidence type="ECO:0000256" key="8">
    <source>
        <dbReference type="ARBA" id="ARBA00023242"/>
    </source>
</evidence>
<evidence type="ECO:0000259" key="11">
    <source>
        <dbReference type="PROSITE" id="PS51192"/>
    </source>
</evidence>
<dbReference type="SMART" id="SM00490">
    <property type="entry name" value="HELICc"/>
    <property type="match status" value="1"/>
</dbReference>
<dbReference type="CDD" id="cd18794">
    <property type="entry name" value="SF2_C_RecQ"/>
    <property type="match status" value="1"/>
</dbReference>
<name>A0A6G0W8R1_9STRA</name>
<dbReference type="PROSITE" id="PS51192">
    <property type="entry name" value="HELICASE_ATP_BIND_1"/>
    <property type="match status" value="1"/>
</dbReference>
<dbReference type="InterPro" id="IPR001650">
    <property type="entry name" value="Helicase_C-like"/>
</dbReference>
<evidence type="ECO:0000256" key="9">
    <source>
        <dbReference type="ARBA" id="ARBA00034617"/>
    </source>
</evidence>
<evidence type="ECO:0000256" key="5">
    <source>
        <dbReference type="ARBA" id="ARBA00022840"/>
    </source>
</evidence>
<dbReference type="Gene3D" id="3.40.50.300">
    <property type="entry name" value="P-loop containing nucleotide triphosphate hydrolases"/>
    <property type="match status" value="2"/>
</dbReference>
<dbReference type="GO" id="GO:0005694">
    <property type="term" value="C:chromosome"/>
    <property type="evidence" value="ECO:0007669"/>
    <property type="project" value="TreeGrafter"/>
</dbReference>
<keyword evidence="14" id="KW-1185">Reference proteome</keyword>
<dbReference type="PANTHER" id="PTHR13710:SF153">
    <property type="entry name" value="RECQ-LIKE DNA HELICASE BLM"/>
    <property type="match status" value="1"/>
</dbReference>
<dbReference type="InterPro" id="IPR014001">
    <property type="entry name" value="Helicase_ATP-bd"/>
</dbReference>
<gene>
    <name evidence="13" type="ORF">Ae201684_018378</name>
</gene>
<dbReference type="InterPro" id="IPR011545">
    <property type="entry name" value="DEAD/DEAH_box_helicase_dom"/>
</dbReference>
<reference evidence="13 14" key="1">
    <citation type="submission" date="2019-07" db="EMBL/GenBank/DDBJ databases">
        <title>Genomics analysis of Aphanomyces spp. identifies a new class of oomycete effector associated with host adaptation.</title>
        <authorList>
            <person name="Gaulin E."/>
        </authorList>
    </citation>
    <scope>NUCLEOTIDE SEQUENCE [LARGE SCALE GENOMIC DNA]</scope>
    <source>
        <strain evidence="13 14">ATCC 201684</strain>
    </source>
</reference>
<dbReference type="Gene3D" id="1.10.150.80">
    <property type="entry name" value="HRDC domain"/>
    <property type="match status" value="1"/>
</dbReference>
<sequence>MQRHLVKWEASSFPWSSSALKLLQSISSSQSFRPCQQAAINIAQSGYSLFLQLPTGAGKSVCFQLPALLDKNKTTLVVTPLRSLLNDQKQNLVRVGLSDRALFLTPGDVPQSIPDHTALIYATPEMILQNPSAATLVKSLVDSNRLSRIVLDEAHCVVEWGNTFRPSYLDFARYSKTHLPHIPVTFLTATAVPELVTSTASLFGRSLQPLPDPAHPLPASAPTTLVAVQQMLDRPNLRLQVLPKSSSVIAVMAAMLRSKEPAIVYVLSQKDAESVAKSLAAFGIDAQPYHAGMSDAARKRAQYLWMSGKSSVICATVAFGMGIDRADVRHVIHHSIPLSLSGYMQQIGRAGRDGQPSVCTLFYAPGDRRRAEFIGSGGDDFVDVSTFRGIRDVIDLVTSTGCRREILHGHFGYPLDECCRNCNCGDAVLIEEDDSKLQVEAPRQARRGWKSNLDVEILYQTLQQQAKKQSGPLRRDDIVSRKTIETILAHPPASKVELAAIRGVGQAKAEASFDILMAHLRRKSKQR</sequence>
<keyword evidence="4" id="KW-0347">Helicase</keyword>
<dbReference type="GO" id="GO:0005634">
    <property type="term" value="C:nucleus"/>
    <property type="evidence" value="ECO:0007669"/>
    <property type="project" value="TreeGrafter"/>
</dbReference>
<dbReference type="PROSITE" id="PS00690">
    <property type="entry name" value="DEAH_ATP_HELICASE"/>
    <property type="match status" value="1"/>
</dbReference>
<feature type="domain" description="Helicase ATP-binding" evidence="11">
    <location>
        <begin position="40"/>
        <end position="209"/>
    </location>
</feature>
<evidence type="ECO:0000256" key="3">
    <source>
        <dbReference type="ARBA" id="ARBA00022801"/>
    </source>
</evidence>
<dbReference type="GO" id="GO:0005524">
    <property type="term" value="F:ATP binding"/>
    <property type="evidence" value="ECO:0007669"/>
    <property type="project" value="UniProtKB-KW"/>
</dbReference>
<proteinExistence type="inferred from homology"/>
<evidence type="ECO:0000256" key="2">
    <source>
        <dbReference type="ARBA" id="ARBA00022741"/>
    </source>
</evidence>
<keyword evidence="5" id="KW-0067">ATP-binding</keyword>
<organism evidence="13 14">
    <name type="scientific">Aphanomyces euteiches</name>
    <dbReference type="NCBI Taxonomy" id="100861"/>
    <lineage>
        <taxon>Eukaryota</taxon>
        <taxon>Sar</taxon>
        <taxon>Stramenopiles</taxon>
        <taxon>Oomycota</taxon>
        <taxon>Saprolegniomycetes</taxon>
        <taxon>Saprolegniales</taxon>
        <taxon>Verrucalvaceae</taxon>
        <taxon>Aphanomyces</taxon>
    </lineage>
</organism>
<dbReference type="InterPro" id="IPR002464">
    <property type="entry name" value="DNA/RNA_helicase_DEAH_CS"/>
</dbReference>
<dbReference type="GO" id="GO:0016787">
    <property type="term" value="F:hydrolase activity"/>
    <property type="evidence" value="ECO:0007669"/>
    <property type="project" value="UniProtKB-KW"/>
</dbReference>
<evidence type="ECO:0000313" key="14">
    <source>
        <dbReference type="Proteomes" id="UP000481153"/>
    </source>
</evidence>
<evidence type="ECO:0000259" key="12">
    <source>
        <dbReference type="PROSITE" id="PS51194"/>
    </source>
</evidence>
<comment type="caution">
    <text evidence="13">The sequence shown here is derived from an EMBL/GenBank/DDBJ whole genome shotgun (WGS) entry which is preliminary data.</text>
</comment>